<keyword evidence="2" id="KW-0723">Serine/threonine-protein kinase</keyword>
<dbReference type="FunFam" id="1.10.510.10:FF:000294">
    <property type="entry name" value="Serine/threonine-protein kinase OXI1"/>
    <property type="match status" value="1"/>
</dbReference>
<keyword evidence="4" id="KW-0547">Nucleotide-binding</keyword>
<dbReference type="InterPro" id="IPR001245">
    <property type="entry name" value="Ser-Thr/Tyr_kinase_cat_dom"/>
</dbReference>
<dbReference type="Gene3D" id="3.30.200.20">
    <property type="entry name" value="Phosphorylase Kinase, domain 1"/>
    <property type="match status" value="1"/>
</dbReference>
<dbReference type="InterPro" id="IPR008271">
    <property type="entry name" value="Ser/Thr_kinase_AS"/>
</dbReference>
<feature type="region of interest" description="Disordered" evidence="10">
    <location>
        <begin position="17"/>
        <end position="107"/>
    </location>
</feature>
<name>A0A5J4X5B4_9EUKA</name>
<dbReference type="GO" id="GO:0005524">
    <property type="term" value="F:ATP binding"/>
    <property type="evidence" value="ECO:0007669"/>
    <property type="project" value="UniProtKB-KW"/>
</dbReference>
<dbReference type="FunFam" id="3.30.200.20:FF:000042">
    <property type="entry name" value="Aurora kinase A"/>
    <property type="match status" value="1"/>
</dbReference>
<sequence>MECLNSLLEKTQLAYEEKGTASKSIKNFEENSIQPIQNTNQELNTIKPQGRKEVKQNSKEFEKEKKKLKEKEKERLKQLEKEKKKEKEKEKEMLKKKEKKKDKEKEEKDQNAIIEKVIVGKENSIKDIDIKQIGSPFQQQDNDIILVSTKEIQENTSETQGIQKSASETQGIINQIGLRQKAVGIEDFQIVKQIQTGAFGTVSLVKKKDNGRLYAMKEMSKQEIEVKNQEARVRNEEMIMQKLHNPFIVDMVFSFEDEYKVYIVMDYCSGGDLFNLIRTRGKERKKIWKWKKKRKQKKINNERKNTEKVIEQINNQKEAIDEKIIQNQQDKQTLSDECSSDDSSSSQFEEGGMDEQEAKKYAAELVLALEYLHALGIIHRDLKPDNILVAADGHLKLIDFGLSHYRFEIQEDENQGISSLPKQLNEPLMINEQQENQDNKKEDNSINIPSHLEKTSIFSTLKKEKKKSKKEIEKEKQRIENELKELEEKKEREKKEQLNREEKERQMMLVADRESALAVIQQEKIQKLLAMSSFSIVGTPDYLSPEVISGVGHGASVDCTFKNEDYAKHKKL</sequence>
<feature type="compositionally biased region" description="Polar residues" evidence="10">
    <location>
        <begin position="21"/>
        <end position="47"/>
    </location>
</feature>
<organism evidence="12 13">
    <name type="scientific">Streblomastix strix</name>
    <dbReference type="NCBI Taxonomy" id="222440"/>
    <lineage>
        <taxon>Eukaryota</taxon>
        <taxon>Metamonada</taxon>
        <taxon>Preaxostyla</taxon>
        <taxon>Oxymonadida</taxon>
        <taxon>Streblomastigidae</taxon>
        <taxon>Streblomastix</taxon>
    </lineage>
</organism>
<dbReference type="InterPro" id="IPR011009">
    <property type="entry name" value="Kinase-like_dom_sf"/>
</dbReference>
<evidence type="ECO:0000256" key="4">
    <source>
        <dbReference type="ARBA" id="ARBA00022741"/>
    </source>
</evidence>
<evidence type="ECO:0000256" key="9">
    <source>
        <dbReference type="SAM" id="Coils"/>
    </source>
</evidence>
<keyword evidence="6" id="KW-0067">ATP-binding</keyword>
<dbReference type="AlphaFoldDB" id="A0A5J4X5B4"/>
<dbReference type="Gene3D" id="1.10.510.10">
    <property type="entry name" value="Transferase(Phosphotransferase) domain 1"/>
    <property type="match status" value="1"/>
</dbReference>
<dbReference type="GO" id="GO:0035556">
    <property type="term" value="P:intracellular signal transduction"/>
    <property type="evidence" value="ECO:0007669"/>
    <property type="project" value="TreeGrafter"/>
</dbReference>
<evidence type="ECO:0000313" key="13">
    <source>
        <dbReference type="Proteomes" id="UP000324800"/>
    </source>
</evidence>
<proteinExistence type="predicted"/>
<keyword evidence="5 12" id="KW-0418">Kinase</keyword>
<dbReference type="EMBL" id="SNRW01000243">
    <property type="protein sequence ID" value="KAA6402391.1"/>
    <property type="molecule type" value="Genomic_DNA"/>
</dbReference>
<feature type="coiled-coil region" evidence="9">
    <location>
        <begin position="458"/>
        <end position="506"/>
    </location>
</feature>
<evidence type="ECO:0000256" key="1">
    <source>
        <dbReference type="ARBA" id="ARBA00012513"/>
    </source>
</evidence>
<dbReference type="Pfam" id="PF07714">
    <property type="entry name" value="PK_Tyr_Ser-Thr"/>
    <property type="match status" value="1"/>
</dbReference>
<dbReference type="OrthoDB" id="413582at2759"/>
<evidence type="ECO:0000256" key="6">
    <source>
        <dbReference type="ARBA" id="ARBA00022840"/>
    </source>
</evidence>
<dbReference type="SUPFAM" id="SSF56112">
    <property type="entry name" value="Protein kinase-like (PK-like)"/>
    <property type="match status" value="1"/>
</dbReference>
<dbReference type="EC" id="2.7.11.1" evidence="1"/>
<evidence type="ECO:0000259" key="11">
    <source>
        <dbReference type="PROSITE" id="PS50011"/>
    </source>
</evidence>
<comment type="caution">
    <text evidence="12">The sequence shown here is derived from an EMBL/GenBank/DDBJ whole genome shotgun (WGS) entry which is preliminary data.</text>
</comment>
<feature type="coiled-coil region" evidence="9">
    <location>
        <begin position="292"/>
        <end position="330"/>
    </location>
</feature>
<dbReference type="PROSITE" id="PS00108">
    <property type="entry name" value="PROTEIN_KINASE_ST"/>
    <property type="match status" value="1"/>
</dbReference>
<evidence type="ECO:0000256" key="10">
    <source>
        <dbReference type="SAM" id="MobiDB-lite"/>
    </source>
</evidence>
<feature type="compositionally biased region" description="Basic and acidic residues" evidence="10">
    <location>
        <begin position="50"/>
        <end position="107"/>
    </location>
</feature>
<feature type="region of interest" description="Disordered" evidence="10">
    <location>
        <begin position="330"/>
        <end position="354"/>
    </location>
</feature>
<dbReference type="PROSITE" id="PS50011">
    <property type="entry name" value="PROTEIN_KINASE_DOM"/>
    <property type="match status" value="1"/>
</dbReference>
<comment type="catalytic activity">
    <reaction evidence="8">
        <text>L-seryl-[protein] + ATP = O-phospho-L-seryl-[protein] + ADP + H(+)</text>
        <dbReference type="Rhea" id="RHEA:17989"/>
        <dbReference type="Rhea" id="RHEA-COMP:9863"/>
        <dbReference type="Rhea" id="RHEA-COMP:11604"/>
        <dbReference type="ChEBI" id="CHEBI:15378"/>
        <dbReference type="ChEBI" id="CHEBI:29999"/>
        <dbReference type="ChEBI" id="CHEBI:30616"/>
        <dbReference type="ChEBI" id="CHEBI:83421"/>
        <dbReference type="ChEBI" id="CHEBI:456216"/>
        <dbReference type="EC" id="2.7.11.1"/>
    </reaction>
</comment>
<comment type="catalytic activity">
    <reaction evidence="7">
        <text>L-threonyl-[protein] + ATP = O-phospho-L-threonyl-[protein] + ADP + H(+)</text>
        <dbReference type="Rhea" id="RHEA:46608"/>
        <dbReference type="Rhea" id="RHEA-COMP:11060"/>
        <dbReference type="Rhea" id="RHEA-COMP:11605"/>
        <dbReference type="ChEBI" id="CHEBI:15378"/>
        <dbReference type="ChEBI" id="CHEBI:30013"/>
        <dbReference type="ChEBI" id="CHEBI:30616"/>
        <dbReference type="ChEBI" id="CHEBI:61977"/>
        <dbReference type="ChEBI" id="CHEBI:456216"/>
        <dbReference type="EC" id="2.7.11.1"/>
    </reaction>
</comment>
<dbReference type="PANTHER" id="PTHR24356:SF1">
    <property type="entry name" value="SERINE_THREONINE-PROTEIN KINASE GREATWALL"/>
    <property type="match status" value="1"/>
</dbReference>
<evidence type="ECO:0000256" key="5">
    <source>
        <dbReference type="ARBA" id="ARBA00022777"/>
    </source>
</evidence>
<dbReference type="InterPro" id="IPR000719">
    <property type="entry name" value="Prot_kinase_dom"/>
</dbReference>
<feature type="compositionally biased region" description="Low complexity" evidence="10">
    <location>
        <begin position="335"/>
        <end position="346"/>
    </location>
</feature>
<keyword evidence="9" id="KW-0175">Coiled coil</keyword>
<reference evidence="12 13" key="1">
    <citation type="submission" date="2019-03" db="EMBL/GenBank/DDBJ databases">
        <title>Single cell metagenomics reveals metabolic interactions within the superorganism composed of flagellate Streblomastix strix and complex community of Bacteroidetes bacteria on its surface.</title>
        <authorList>
            <person name="Treitli S.C."/>
            <person name="Kolisko M."/>
            <person name="Husnik F."/>
            <person name="Keeling P."/>
            <person name="Hampl V."/>
        </authorList>
    </citation>
    <scope>NUCLEOTIDE SEQUENCE [LARGE SCALE GENOMIC DNA]</scope>
    <source>
        <strain evidence="12">ST1C</strain>
    </source>
</reference>
<protein>
    <recommendedName>
        <fullName evidence="1">non-specific serine/threonine protein kinase</fullName>
        <ecNumber evidence="1">2.7.11.1</ecNumber>
    </recommendedName>
</protein>
<gene>
    <name evidence="12" type="ORF">EZS28_002077</name>
</gene>
<keyword evidence="3" id="KW-0808">Transferase</keyword>
<evidence type="ECO:0000256" key="2">
    <source>
        <dbReference type="ARBA" id="ARBA00022527"/>
    </source>
</evidence>
<evidence type="ECO:0000256" key="8">
    <source>
        <dbReference type="ARBA" id="ARBA00048679"/>
    </source>
</evidence>
<accession>A0A5J4X5B4</accession>
<evidence type="ECO:0000313" key="12">
    <source>
        <dbReference type="EMBL" id="KAA6402391.1"/>
    </source>
</evidence>
<dbReference type="SMART" id="SM00220">
    <property type="entry name" value="S_TKc"/>
    <property type="match status" value="1"/>
</dbReference>
<dbReference type="Proteomes" id="UP000324800">
    <property type="component" value="Unassembled WGS sequence"/>
</dbReference>
<dbReference type="GO" id="GO:0004674">
    <property type="term" value="F:protein serine/threonine kinase activity"/>
    <property type="evidence" value="ECO:0007669"/>
    <property type="project" value="UniProtKB-KW"/>
</dbReference>
<evidence type="ECO:0000256" key="3">
    <source>
        <dbReference type="ARBA" id="ARBA00022679"/>
    </source>
</evidence>
<dbReference type="InterPro" id="IPR050236">
    <property type="entry name" value="Ser_Thr_kinase_AGC"/>
</dbReference>
<evidence type="ECO:0000256" key="7">
    <source>
        <dbReference type="ARBA" id="ARBA00047899"/>
    </source>
</evidence>
<dbReference type="PANTHER" id="PTHR24356">
    <property type="entry name" value="SERINE/THREONINE-PROTEIN KINASE"/>
    <property type="match status" value="1"/>
</dbReference>
<feature type="domain" description="Protein kinase" evidence="11">
    <location>
        <begin position="188"/>
        <end position="572"/>
    </location>
</feature>